<protein>
    <submittedName>
        <fullName evidence="1">Uncharacterized protein</fullName>
    </submittedName>
</protein>
<accession>A0A8S5S679</accession>
<evidence type="ECO:0000313" key="1">
    <source>
        <dbReference type="EMBL" id="DAF46440.1"/>
    </source>
</evidence>
<proteinExistence type="predicted"/>
<reference evidence="1" key="1">
    <citation type="journal article" date="2021" name="Proc. Natl. Acad. Sci. U.S.A.">
        <title>A Catalog of Tens of Thousands of Viruses from Human Metagenomes Reveals Hidden Associations with Chronic Diseases.</title>
        <authorList>
            <person name="Tisza M.J."/>
            <person name="Buck C.B."/>
        </authorList>
    </citation>
    <scope>NUCLEOTIDE SEQUENCE</scope>
    <source>
        <strain evidence="1">CtkTz2</strain>
    </source>
</reference>
<organism evidence="1">
    <name type="scientific">Siphoviridae sp. ctkTz2</name>
    <dbReference type="NCBI Taxonomy" id="2827923"/>
    <lineage>
        <taxon>Viruses</taxon>
        <taxon>Duplodnaviria</taxon>
        <taxon>Heunggongvirae</taxon>
        <taxon>Uroviricota</taxon>
        <taxon>Caudoviricetes</taxon>
    </lineage>
</organism>
<name>A0A8S5S679_9CAUD</name>
<sequence length="31" mass="3976">MIQYNVFRYRKEDEVFWVKVELIILEKDEKN</sequence>
<dbReference type="EMBL" id="BK032537">
    <property type="protein sequence ID" value="DAF46440.1"/>
    <property type="molecule type" value="Genomic_DNA"/>
</dbReference>